<organism evidence="1 2">
    <name type="scientific">Tsuneonella litorea</name>
    <dbReference type="NCBI Taxonomy" id="2976475"/>
    <lineage>
        <taxon>Bacteria</taxon>
        <taxon>Pseudomonadati</taxon>
        <taxon>Pseudomonadota</taxon>
        <taxon>Alphaproteobacteria</taxon>
        <taxon>Sphingomonadales</taxon>
        <taxon>Erythrobacteraceae</taxon>
        <taxon>Tsuneonella</taxon>
    </lineage>
</organism>
<evidence type="ECO:0000313" key="1">
    <source>
        <dbReference type="EMBL" id="MCT2558831.1"/>
    </source>
</evidence>
<dbReference type="RefSeq" id="WP_259961701.1">
    <property type="nucleotide sequence ID" value="NZ_JAOAMV010000003.1"/>
</dbReference>
<keyword evidence="2" id="KW-1185">Reference proteome</keyword>
<comment type="caution">
    <text evidence="1">The sequence shown here is derived from an EMBL/GenBank/DDBJ whole genome shotgun (WGS) entry which is preliminary data.</text>
</comment>
<proteinExistence type="predicted"/>
<name>A0A9X2W116_9SPHN</name>
<protein>
    <submittedName>
        <fullName evidence="1">Uncharacterized protein</fullName>
    </submittedName>
</protein>
<dbReference type="Proteomes" id="UP001142648">
    <property type="component" value="Unassembled WGS sequence"/>
</dbReference>
<accession>A0A9X2W116</accession>
<dbReference type="AlphaFoldDB" id="A0A9X2W116"/>
<reference evidence="1" key="1">
    <citation type="submission" date="2022-09" db="EMBL/GenBank/DDBJ databases">
        <title>The genome sequence of Tsuneonella sp. YG55.</title>
        <authorList>
            <person name="Liu Y."/>
        </authorList>
    </citation>
    <scope>NUCLEOTIDE SEQUENCE</scope>
    <source>
        <strain evidence="1">YG55</strain>
    </source>
</reference>
<gene>
    <name evidence="1" type="ORF">N0B51_07540</name>
</gene>
<sequence>MNLLAILLATEAAAAAVPPPDEVMFEILVGLGPASGFRIDATERVELFDNDPHRGATAPEVSQAEAGTFAKAREQLARFRGLAGEPCVPGSTDVLSFRLSWREQGTIHSATFADSCKGIPVGLLDALRPIGQMIEGRTADSDEDVVELKLEQ</sequence>
<evidence type="ECO:0000313" key="2">
    <source>
        <dbReference type="Proteomes" id="UP001142648"/>
    </source>
</evidence>
<dbReference type="EMBL" id="JAOAMV010000003">
    <property type="protein sequence ID" value="MCT2558831.1"/>
    <property type="molecule type" value="Genomic_DNA"/>
</dbReference>